<feature type="domain" description="Sm" evidence="1">
    <location>
        <begin position="121"/>
        <end position="227"/>
    </location>
</feature>
<dbReference type="Proteomes" id="UP000025227">
    <property type="component" value="Unplaced"/>
</dbReference>
<evidence type="ECO:0000259" key="1">
    <source>
        <dbReference type="SMART" id="SM00651"/>
    </source>
</evidence>
<dbReference type="WBParaSite" id="HCON_00097080-00001">
    <property type="protein sequence ID" value="HCON_00097080-00001"/>
    <property type="gene ID" value="HCON_00097080"/>
</dbReference>
<dbReference type="GO" id="GO:0071209">
    <property type="term" value="F:U7 snRNA binding"/>
    <property type="evidence" value="ECO:0007669"/>
    <property type="project" value="InterPro"/>
</dbReference>
<reference evidence="3" key="1">
    <citation type="submission" date="2020-12" db="UniProtKB">
        <authorList>
            <consortium name="WormBaseParasite"/>
        </authorList>
    </citation>
    <scope>IDENTIFICATION</scope>
    <source>
        <strain evidence="3">MHco3</strain>
    </source>
</reference>
<dbReference type="OMA" id="CSMIKGD"/>
<accession>A0A7I4YGB9</accession>
<organism evidence="2 3">
    <name type="scientific">Haemonchus contortus</name>
    <name type="common">Barber pole worm</name>
    <dbReference type="NCBI Taxonomy" id="6289"/>
    <lineage>
        <taxon>Eukaryota</taxon>
        <taxon>Metazoa</taxon>
        <taxon>Ecdysozoa</taxon>
        <taxon>Nematoda</taxon>
        <taxon>Chromadorea</taxon>
        <taxon>Rhabditida</taxon>
        <taxon>Rhabditina</taxon>
        <taxon>Rhabditomorpha</taxon>
        <taxon>Strongyloidea</taxon>
        <taxon>Trichostrongylidae</taxon>
        <taxon>Haemonchus</taxon>
    </lineage>
</organism>
<dbReference type="PANTHER" id="PTHR21415:SF1">
    <property type="entry name" value="U7 SNRNA-ASSOCIATED SM-LIKE PROTEIN LSM11"/>
    <property type="match status" value="1"/>
</dbReference>
<dbReference type="PANTHER" id="PTHR21415">
    <property type="entry name" value="U7 SNRNA-ASSOCIATED SM-LIKE PROTEIN LSM11"/>
    <property type="match status" value="1"/>
</dbReference>
<dbReference type="SMART" id="SM00651">
    <property type="entry name" value="Sm"/>
    <property type="match status" value="1"/>
</dbReference>
<dbReference type="AlphaFoldDB" id="A0A7I4YGB9"/>
<name>A0A7I4YGB9_HAECO</name>
<dbReference type="SUPFAM" id="SSF50182">
    <property type="entry name" value="Sm-like ribonucleoproteins"/>
    <property type="match status" value="1"/>
</dbReference>
<dbReference type="InterPro" id="IPR001163">
    <property type="entry name" value="Sm_dom_euk/arc"/>
</dbReference>
<sequence length="237" mass="27142">MKIGRTQIMSDPFSSDFDADLALEQSSDGSCGGDHYGSIDDFEKALVTEQPEIAQLVCEMDKPAGTKSKKQQKRDRVVRLKEMTTGGRKLFEPRAQPSVRQDVCETMHDEWSTGPMSLLYRALKHSHRIEVHIRALNRIDRIARGYVTAFDRHMNVVLRDVDEVALPGRKETRSFGRRKFEEDHLPPGMLWQPGGDWPRPLGECRVVLQRYLPCSMIKGDTIVLFRLLQPKIASWSY</sequence>
<proteinExistence type="predicted"/>
<dbReference type="GO" id="GO:0005683">
    <property type="term" value="C:U7 snRNP"/>
    <property type="evidence" value="ECO:0007669"/>
    <property type="project" value="TreeGrafter"/>
</dbReference>
<keyword evidence="2" id="KW-1185">Reference proteome</keyword>
<dbReference type="Pfam" id="PF01423">
    <property type="entry name" value="LSM"/>
    <property type="match status" value="1"/>
</dbReference>
<evidence type="ECO:0000313" key="3">
    <source>
        <dbReference type="WBParaSite" id="HCON_00097080-00001"/>
    </source>
</evidence>
<protein>
    <submittedName>
        <fullName evidence="3">Sm domain-containing protein</fullName>
    </submittedName>
</protein>
<dbReference type="OrthoDB" id="10002367at2759"/>
<dbReference type="GO" id="GO:0006398">
    <property type="term" value="P:mRNA 3'-end processing by stem-loop binding and cleavage"/>
    <property type="evidence" value="ECO:0007669"/>
    <property type="project" value="TreeGrafter"/>
</dbReference>
<evidence type="ECO:0000313" key="2">
    <source>
        <dbReference type="Proteomes" id="UP000025227"/>
    </source>
</evidence>
<dbReference type="InterPro" id="IPR039267">
    <property type="entry name" value="Lsm11"/>
</dbReference>
<dbReference type="Gene3D" id="2.30.30.100">
    <property type="match status" value="1"/>
</dbReference>
<dbReference type="InterPro" id="IPR010920">
    <property type="entry name" value="LSM_dom_sf"/>
</dbReference>